<proteinExistence type="predicted"/>
<dbReference type="Proteomes" id="UP000535182">
    <property type="component" value="Unassembled WGS sequence"/>
</dbReference>
<sequence>MSFLMGGTMTFLTSFYNATIRKIRYNTYNQ</sequence>
<accession>A0A9X0U867</accession>
<reference evidence="1 2" key="1">
    <citation type="submission" date="2020-08" db="EMBL/GenBank/DDBJ databases">
        <title>Genomic Encyclopedia of Type Strains, Phase IV (KMG-V): Genome sequencing to study the core and pangenomes of soil and plant-associated prokaryotes.</title>
        <authorList>
            <person name="Whitman W."/>
        </authorList>
    </citation>
    <scope>NUCLEOTIDE SEQUENCE [LARGE SCALE GENOMIC DNA]</scope>
    <source>
        <strain evidence="1 2">X5P2</strain>
    </source>
</reference>
<organism evidence="1 2">
    <name type="scientific">Tunturiibacter gelidiferens</name>
    <dbReference type="NCBI Taxonomy" id="3069689"/>
    <lineage>
        <taxon>Bacteria</taxon>
        <taxon>Pseudomonadati</taxon>
        <taxon>Acidobacteriota</taxon>
        <taxon>Terriglobia</taxon>
        <taxon>Terriglobales</taxon>
        <taxon>Acidobacteriaceae</taxon>
        <taxon>Tunturiibacter</taxon>
    </lineage>
</organism>
<name>A0A9X0U867_9BACT</name>
<comment type="caution">
    <text evidence="1">The sequence shown here is derived from an EMBL/GenBank/DDBJ whole genome shotgun (WGS) entry which is preliminary data.</text>
</comment>
<protein>
    <submittedName>
        <fullName evidence="1">Uncharacterized protein</fullName>
    </submittedName>
</protein>
<keyword evidence="2" id="KW-1185">Reference proteome</keyword>
<evidence type="ECO:0000313" key="1">
    <source>
        <dbReference type="EMBL" id="MBB5331732.1"/>
    </source>
</evidence>
<dbReference type="AlphaFoldDB" id="A0A9X0U867"/>
<gene>
    <name evidence="1" type="ORF">HDF14_005381</name>
</gene>
<dbReference type="EMBL" id="JACHEB010000017">
    <property type="protein sequence ID" value="MBB5331732.1"/>
    <property type="molecule type" value="Genomic_DNA"/>
</dbReference>
<evidence type="ECO:0000313" key="2">
    <source>
        <dbReference type="Proteomes" id="UP000535182"/>
    </source>
</evidence>